<keyword evidence="20" id="KW-1185">Reference proteome</keyword>
<organism evidence="19 20">
    <name type="scientific">Owenia fusiformis</name>
    <name type="common">Polychaete worm</name>
    <dbReference type="NCBI Taxonomy" id="6347"/>
    <lineage>
        <taxon>Eukaryota</taxon>
        <taxon>Metazoa</taxon>
        <taxon>Spiralia</taxon>
        <taxon>Lophotrochozoa</taxon>
        <taxon>Annelida</taxon>
        <taxon>Polychaeta</taxon>
        <taxon>Sedentaria</taxon>
        <taxon>Canalipalpata</taxon>
        <taxon>Sabellida</taxon>
        <taxon>Oweniida</taxon>
        <taxon>Oweniidae</taxon>
        <taxon>Owenia</taxon>
    </lineage>
</organism>
<evidence type="ECO:0000256" key="7">
    <source>
        <dbReference type="ARBA" id="ARBA00022692"/>
    </source>
</evidence>
<feature type="domain" description="TRPM-like" evidence="18">
    <location>
        <begin position="483"/>
        <end position="752"/>
    </location>
</feature>
<feature type="transmembrane region" description="Helical" evidence="15">
    <location>
        <begin position="1033"/>
        <end position="1055"/>
    </location>
</feature>
<evidence type="ECO:0000259" key="17">
    <source>
        <dbReference type="Pfam" id="PF18139"/>
    </source>
</evidence>
<comment type="caution">
    <text evidence="19">The sequence shown here is derived from an EMBL/GenBank/DDBJ whole genome shotgun (WGS) entry which is preliminary data.</text>
</comment>
<evidence type="ECO:0000256" key="8">
    <source>
        <dbReference type="ARBA" id="ARBA00022837"/>
    </source>
</evidence>
<feature type="compositionally biased region" description="Polar residues" evidence="14">
    <location>
        <begin position="1"/>
        <end position="16"/>
    </location>
</feature>
<comment type="similarity">
    <text evidence="2">Belongs to the transient receptor (TC 1.A.4) family. LTrpC subfamily. TRPM2 sub-subfamily.</text>
</comment>
<comment type="subcellular location">
    <subcellularLocation>
        <location evidence="1">Cell membrane</location>
        <topology evidence="1">Multi-pass membrane protein</topology>
    </subcellularLocation>
</comment>
<evidence type="ECO:0000256" key="1">
    <source>
        <dbReference type="ARBA" id="ARBA00004651"/>
    </source>
</evidence>
<feature type="transmembrane region" description="Helical" evidence="15">
    <location>
        <begin position="901"/>
        <end position="919"/>
    </location>
</feature>
<keyword evidence="8" id="KW-0106">Calcium</keyword>
<gene>
    <name evidence="19" type="ORF">OFUS_LOCUS1662</name>
</gene>
<protein>
    <submittedName>
        <fullName evidence="19">Uncharacterized protein</fullName>
    </submittedName>
</protein>
<feature type="compositionally biased region" description="Polar residues" evidence="14">
    <location>
        <begin position="816"/>
        <end position="828"/>
    </location>
</feature>
<dbReference type="CDD" id="cd03670">
    <property type="entry name" value="NUDIX_ADPRase_Nudt9"/>
    <property type="match status" value="1"/>
</dbReference>
<keyword evidence="12" id="KW-0407">Ion channel</keyword>
<keyword evidence="3" id="KW-0813">Transport</keyword>
<keyword evidence="13" id="KW-0175">Coiled coil</keyword>
<dbReference type="InterPro" id="IPR015797">
    <property type="entry name" value="NUDIX_hydrolase-like_dom_sf"/>
</dbReference>
<evidence type="ECO:0000256" key="6">
    <source>
        <dbReference type="ARBA" id="ARBA00022673"/>
    </source>
</evidence>
<dbReference type="InterPro" id="IPR005821">
    <property type="entry name" value="Ion_trans_dom"/>
</dbReference>
<evidence type="ECO:0000256" key="4">
    <source>
        <dbReference type="ARBA" id="ARBA00022475"/>
    </source>
</evidence>
<evidence type="ECO:0000256" key="9">
    <source>
        <dbReference type="ARBA" id="ARBA00022989"/>
    </source>
</evidence>
<dbReference type="OrthoDB" id="310870at2759"/>
<feature type="region of interest" description="Disordered" evidence="14">
    <location>
        <begin position="799"/>
        <end position="870"/>
    </location>
</feature>
<dbReference type="InterPro" id="IPR050927">
    <property type="entry name" value="TRPM"/>
</dbReference>
<evidence type="ECO:0000313" key="19">
    <source>
        <dbReference type="EMBL" id="CAH1774148.1"/>
    </source>
</evidence>
<keyword evidence="6" id="KW-0107">Calcium channel</keyword>
<dbReference type="EMBL" id="CAIIXF020000001">
    <property type="protein sequence ID" value="CAH1774148.1"/>
    <property type="molecule type" value="Genomic_DNA"/>
</dbReference>
<proteinExistence type="inferred from homology"/>
<sequence length="1646" mass="186746">MTAENNQEGERPTSNSERPHFAHGVRRAKTVYGAFRPPSTKVHPGIPVSEDNSSIETNWITSHINKRVCKKFVEKQESDKNGKVIQKEDPLCICNLKRSEHTEEALSPDAEPRNKNWSPSTHTTTKPTDAFGEVEFLGFGQKISKYVRVDAETEMKTMIELLMGQWQLEKPNLLISVTGGAKNFHMKPRLKEVFRRGLMKAAQSTGAWIITGGMHAGVMKHVGEAVRDYSFAATSKNKVTCIGISPWGCVANVESVINKNGCWPAPYKLEAKPRRKESPIDLNHSHFILVDNGTKHTFATEIKFRTALESAISVMKTNTGDDAVSIPIVCVVLEGGPGTLETVKSAMQNNTPAVIVEGSGRAADILAYAYSKTKEEEIEVVDQLGRKVKKTITLIDPSLEVELTKKLETEFGEKNLSRHIGWLKECIKMRELMTVFQLDSKAQANSDIDYAILHALLKANQSNEGDQLKLALAWNRIDVAKSDIFHDDKKWEHKDLTDVMFTALLQNRTNFVQLFIENGLNIKEFVSIKTLLKLYNSIPPNSVVWSRLEKERTSDKTLKDNEKKYFNLSHVGEAIQELMGDFYYPLYLREPMYSTVNAADYLEEKYSQEGRGVDNAMMVQSYGGAPPGDLQKSRYAFEEPARELFIWCVLMARDDLAMTFWEEGKDTIAAALTASMLLKELSSKCTEDFELQAEMMQQSTKWGERALGVLNACFAADEERAGKLLVRELELFGNTTVIALAVNAKDQTFISHSCCQSMLNDIWMGKMSVDNHWWRLMVSIICPPLLWLLIRFKEPPSSVESQGAPRIENTHRHENGTTPPSAVNSATSRKPEQVELTRVQSAGQGTSSSRERLVPSRQQSTVSQSAVEDLHKPLPKKPTVSAFSKFTYFYNAPKVTFIHNCLAYIVFLLLFSYLMLVSFSPDFNIIEIIIIVWVFTIFIEEIRQLLADTSSNFRLKFISYIGDQWNIMDIGTLFLFLSGMILRSLPYEITFEVSRIVLAIDLMAFYFRLIHIFSVSRQLGPKLVMIRRMMIDLGFFVIILIVFIMGFGVCCQVILYPNSTLDWNLIVGIMKKPYWQMYGELFLEEIEGQEDCTTDFALYSNGTLPRCPTYLGTQLMPMLLALYMLFTNVLMLNLLIAMFSYTFDKIHESNDAVWKFQRYSLVKEYFDRPPLAPPLIIFAHLFLLIRMCIRTSCGKCLSNDGGFRYSLSENEHKQLLLWENMNCDEYIREADAEDKDSMENIVKDANKGVLALNARFDGMTDSDTSGLVVSLPPHVEERLQYLEDHMRRTNLALDWIVDALHKNKMGGAKPDLPDLEKKREEEKKRLEEVATKEKEKVQTMMAKQHELHYNSRESPYPHSNVVRFNVTDDQVPWEVELPGYAPEKYTAPIVLEHPNWADIDLMSIAIADRAQIQFNKTVKNVVRTSFICKYKVIDGLPQNPKGRTGLIGRGLLGRWGPNFAGDPIVTRWKRDAQDRIVEINGRPVLEFVAIMRADNGQWALPGALLEPGQAVHSCIKASLTHDARARFTQSEQQMEIHDKLDTMLAEGVEIYKGYADDPRNTDNAWMETQAYNYHDKEGSILSNFCIMIGKKAILGDTDDDGDLDIVRAGNDATAATWTDVSANQPFYASHSHILRKVAELHNAFWI</sequence>
<feature type="compositionally biased region" description="Polar residues" evidence="14">
    <location>
        <begin position="856"/>
        <end position="866"/>
    </location>
</feature>
<evidence type="ECO:0000256" key="13">
    <source>
        <dbReference type="SAM" id="Coils"/>
    </source>
</evidence>
<feature type="compositionally biased region" description="Polar residues" evidence="14">
    <location>
        <begin position="115"/>
        <end position="125"/>
    </location>
</feature>
<keyword evidence="11 15" id="KW-0472">Membrane</keyword>
<feature type="region of interest" description="Disordered" evidence="14">
    <location>
        <begin position="1"/>
        <end position="24"/>
    </location>
</feature>
<evidence type="ECO:0000256" key="2">
    <source>
        <dbReference type="ARBA" id="ARBA00009501"/>
    </source>
</evidence>
<name>A0A8S4MZY2_OWEFU</name>
<feature type="compositionally biased region" description="Basic and acidic residues" evidence="14">
    <location>
        <begin position="103"/>
        <end position="114"/>
    </location>
</feature>
<reference evidence="19" key="1">
    <citation type="submission" date="2022-03" db="EMBL/GenBank/DDBJ databases">
        <authorList>
            <person name="Martin C."/>
        </authorList>
    </citation>
    <scope>NUCLEOTIDE SEQUENCE</scope>
</reference>
<dbReference type="Pfam" id="PF00520">
    <property type="entry name" value="Ion_trans"/>
    <property type="match status" value="1"/>
</dbReference>
<dbReference type="PANTHER" id="PTHR13800">
    <property type="entry name" value="TRANSIENT RECEPTOR POTENTIAL CATION CHANNEL, SUBFAMILY M, MEMBER 6"/>
    <property type="match status" value="1"/>
</dbReference>
<dbReference type="InterPro" id="IPR041491">
    <property type="entry name" value="TRPM_SLOG"/>
</dbReference>
<dbReference type="InterPro" id="IPR057366">
    <property type="entry name" value="TRPM-like"/>
</dbReference>
<keyword evidence="5" id="KW-0109">Calcium transport</keyword>
<keyword evidence="10" id="KW-0406">Ion transport</keyword>
<evidence type="ECO:0000259" key="16">
    <source>
        <dbReference type="Pfam" id="PF00520"/>
    </source>
</evidence>
<feature type="domain" description="Ion transport" evidence="16">
    <location>
        <begin position="902"/>
        <end position="1149"/>
    </location>
</feature>
<feature type="transmembrane region" description="Helical" evidence="15">
    <location>
        <begin position="967"/>
        <end position="987"/>
    </location>
</feature>
<feature type="coiled-coil region" evidence="13">
    <location>
        <begin position="1312"/>
        <end position="1343"/>
    </location>
</feature>
<evidence type="ECO:0000313" key="20">
    <source>
        <dbReference type="Proteomes" id="UP000749559"/>
    </source>
</evidence>
<evidence type="ECO:0000256" key="14">
    <source>
        <dbReference type="SAM" id="MobiDB-lite"/>
    </source>
</evidence>
<evidence type="ECO:0000256" key="3">
    <source>
        <dbReference type="ARBA" id="ARBA00022448"/>
    </source>
</evidence>
<dbReference type="Pfam" id="PF25969">
    <property type="entry name" value="NUDT9_N"/>
    <property type="match status" value="1"/>
</dbReference>
<dbReference type="GO" id="GO:0005886">
    <property type="term" value="C:plasma membrane"/>
    <property type="evidence" value="ECO:0007669"/>
    <property type="project" value="UniProtKB-SubCell"/>
</dbReference>
<feature type="domain" description="TRPM SLOG" evidence="17">
    <location>
        <begin position="145"/>
        <end position="392"/>
    </location>
</feature>
<evidence type="ECO:0000256" key="12">
    <source>
        <dbReference type="ARBA" id="ARBA00023303"/>
    </source>
</evidence>
<evidence type="ECO:0000256" key="15">
    <source>
        <dbReference type="SAM" id="Phobius"/>
    </source>
</evidence>
<dbReference type="PANTHER" id="PTHR13800:SF12">
    <property type="entry name" value="TRANSIENT RECEPTOR POTENTIAL CATION CHANNEL SUBFAMILY M MEMBER-LIKE 2"/>
    <property type="match status" value="1"/>
</dbReference>
<dbReference type="SUPFAM" id="SSF55811">
    <property type="entry name" value="Nudix"/>
    <property type="match status" value="1"/>
</dbReference>
<feature type="region of interest" description="Disordered" evidence="14">
    <location>
        <begin position="103"/>
        <end position="125"/>
    </location>
</feature>
<evidence type="ECO:0000256" key="5">
    <source>
        <dbReference type="ARBA" id="ARBA00022568"/>
    </source>
</evidence>
<dbReference type="GO" id="GO:0099604">
    <property type="term" value="F:ligand-gated calcium channel activity"/>
    <property type="evidence" value="ECO:0007669"/>
    <property type="project" value="TreeGrafter"/>
</dbReference>
<dbReference type="Gene3D" id="3.40.50.450">
    <property type="match status" value="1"/>
</dbReference>
<feature type="compositionally biased region" description="Polar residues" evidence="14">
    <location>
        <begin position="838"/>
        <end position="848"/>
    </location>
</feature>
<evidence type="ECO:0000256" key="11">
    <source>
        <dbReference type="ARBA" id="ARBA00023136"/>
    </source>
</evidence>
<dbReference type="Proteomes" id="UP000749559">
    <property type="component" value="Unassembled WGS sequence"/>
</dbReference>
<dbReference type="Pfam" id="PF25508">
    <property type="entry name" value="TRPM2"/>
    <property type="match status" value="1"/>
</dbReference>
<accession>A0A8S4MZY2</accession>
<feature type="transmembrane region" description="Helical" evidence="15">
    <location>
        <begin position="1120"/>
        <end position="1144"/>
    </location>
</feature>
<keyword evidence="7 15" id="KW-0812">Transmembrane</keyword>
<keyword evidence="9 15" id="KW-1133">Transmembrane helix</keyword>
<evidence type="ECO:0000259" key="18">
    <source>
        <dbReference type="Pfam" id="PF25508"/>
    </source>
</evidence>
<dbReference type="Pfam" id="PF18139">
    <property type="entry name" value="LSDAT_euk"/>
    <property type="match status" value="1"/>
</dbReference>
<keyword evidence="4" id="KW-1003">Cell membrane</keyword>
<evidence type="ECO:0000256" key="10">
    <source>
        <dbReference type="ARBA" id="ARBA00023065"/>
    </source>
</evidence>
<feature type="transmembrane region" description="Helical" evidence="15">
    <location>
        <begin position="993"/>
        <end position="1013"/>
    </location>
</feature>
<dbReference type="Gene3D" id="3.90.79.10">
    <property type="entry name" value="Nucleoside Triphosphate Pyrophosphohydrolase"/>
    <property type="match status" value="1"/>
</dbReference>
<feature type="transmembrane region" description="Helical" evidence="15">
    <location>
        <begin position="925"/>
        <end position="946"/>
    </location>
</feature>